<dbReference type="PANTHER" id="PTHR34203">
    <property type="entry name" value="METHYLTRANSFERASE, FKBM FAMILY PROTEIN"/>
    <property type="match status" value="1"/>
</dbReference>
<dbReference type="Gene3D" id="3.40.50.150">
    <property type="entry name" value="Vaccinia Virus protein VP39"/>
    <property type="match status" value="1"/>
</dbReference>
<dbReference type="InterPro" id="IPR006342">
    <property type="entry name" value="FkbM_mtfrase"/>
</dbReference>
<dbReference type="SUPFAM" id="SSF53335">
    <property type="entry name" value="S-adenosyl-L-methionine-dependent methyltransferases"/>
    <property type="match status" value="1"/>
</dbReference>
<dbReference type="EMBL" id="PFBC01000033">
    <property type="protein sequence ID" value="PIR87918.1"/>
    <property type="molecule type" value="Genomic_DNA"/>
</dbReference>
<proteinExistence type="predicted"/>
<gene>
    <name evidence="2" type="ORF">COU10_02070</name>
</gene>
<evidence type="ECO:0000313" key="3">
    <source>
        <dbReference type="Proteomes" id="UP000230903"/>
    </source>
</evidence>
<accession>A0A2H0UNE1</accession>
<dbReference type="Proteomes" id="UP000230903">
    <property type="component" value="Unassembled WGS sequence"/>
</dbReference>
<feature type="domain" description="Methyltransferase FkbM" evidence="1">
    <location>
        <begin position="85"/>
        <end position="245"/>
    </location>
</feature>
<protein>
    <recommendedName>
        <fullName evidence="1">Methyltransferase FkbM domain-containing protein</fullName>
    </recommendedName>
</protein>
<evidence type="ECO:0000259" key="1">
    <source>
        <dbReference type="Pfam" id="PF05050"/>
    </source>
</evidence>
<dbReference type="InterPro" id="IPR029063">
    <property type="entry name" value="SAM-dependent_MTases_sf"/>
</dbReference>
<sequence length="259" mass="29301">MIEIIAKLTRKFHPPGTERILRLFYHPDKRQNDYLETTIPYDKNLKIHINTSSFIEWQIFFKGHYELPIVNLIKKYLLKGGVFVDVGANIGCHSLVASKIAQKVIALEPVKRFADRIRGNCELNGIKNISIVSLAASDKKGIIPFYAPDDKEPNKGTGSFYKNAASQSEIKAETSTLDEILKNEKRVDFIKIDTEGNDGKVILGSLDTIGKHRPIIVFEFIKESWEASGVNLETISKLLQARDYDLKKIGDKDILCLPR</sequence>
<comment type="caution">
    <text evidence="2">The sequence shown here is derived from an EMBL/GenBank/DDBJ whole genome shotgun (WGS) entry which is preliminary data.</text>
</comment>
<dbReference type="PANTHER" id="PTHR34203:SF15">
    <property type="entry name" value="SLL1173 PROTEIN"/>
    <property type="match status" value="1"/>
</dbReference>
<dbReference type="Pfam" id="PF05050">
    <property type="entry name" value="Methyltransf_21"/>
    <property type="match status" value="1"/>
</dbReference>
<evidence type="ECO:0000313" key="2">
    <source>
        <dbReference type="EMBL" id="PIR87918.1"/>
    </source>
</evidence>
<dbReference type="NCBIfam" id="TIGR01444">
    <property type="entry name" value="fkbM_fam"/>
    <property type="match status" value="1"/>
</dbReference>
<reference evidence="3" key="1">
    <citation type="submission" date="2017-09" db="EMBL/GenBank/DDBJ databases">
        <title>Depth-based differentiation of microbial function through sediment-hosted aquifers and enrichment of novel symbionts in the deep terrestrial subsurface.</title>
        <authorList>
            <person name="Probst A.J."/>
            <person name="Ladd B."/>
            <person name="Jarett J.K."/>
            <person name="Geller-Mcgrath D.E."/>
            <person name="Sieber C.M.K."/>
            <person name="Emerson J.B."/>
            <person name="Anantharaman K."/>
            <person name="Thomas B.C."/>
            <person name="Malmstrom R."/>
            <person name="Stieglmeier M."/>
            <person name="Klingl A."/>
            <person name="Woyke T."/>
            <person name="Ryan C.M."/>
            <person name="Banfield J.F."/>
        </authorList>
    </citation>
    <scope>NUCLEOTIDE SEQUENCE [LARGE SCALE GENOMIC DNA]</scope>
</reference>
<name>A0A2H0UNE1_9BACT</name>
<organism evidence="2 3">
    <name type="scientific">Candidatus Harrisonbacteria bacterium CG10_big_fil_rev_8_21_14_0_10_45_28</name>
    <dbReference type="NCBI Taxonomy" id="1974586"/>
    <lineage>
        <taxon>Bacteria</taxon>
        <taxon>Candidatus Harrisoniibacteriota</taxon>
    </lineage>
</organism>
<dbReference type="InterPro" id="IPR052514">
    <property type="entry name" value="SAM-dependent_MTase"/>
</dbReference>
<dbReference type="AlphaFoldDB" id="A0A2H0UNE1"/>